<organism evidence="2 3">
    <name type="scientific">Serendipita indica (strain DSM 11827)</name>
    <name type="common">Root endophyte fungus</name>
    <name type="synonym">Piriformospora indica</name>
    <dbReference type="NCBI Taxonomy" id="1109443"/>
    <lineage>
        <taxon>Eukaryota</taxon>
        <taxon>Fungi</taxon>
        <taxon>Dikarya</taxon>
        <taxon>Basidiomycota</taxon>
        <taxon>Agaricomycotina</taxon>
        <taxon>Agaricomycetes</taxon>
        <taxon>Sebacinales</taxon>
        <taxon>Serendipitaceae</taxon>
        <taxon>Serendipita</taxon>
    </lineage>
</organism>
<proteinExistence type="predicted"/>
<feature type="region of interest" description="Disordered" evidence="1">
    <location>
        <begin position="329"/>
        <end position="389"/>
    </location>
</feature>
<evidence type="ECO:0000313" key="2">
    <source>
        <dbReference type="EMBL" id="CCA75239.1"/>
    </source>
</evidence>
<evidence type="ECO:0000256" key="1">
    <source>
        <dbReference type="SAM" id="MobiDB-lite"/>
    </source>
</evidence>
<gene>
    <name evidence="2" type="ORF">PIIN_09223</name>
</gene>
<feature type="compositionally biased region" description="Low complexity" evidence="1">
    <location>
        <begin position="974"/>
        <end position="997"/>
    </location>
</feature>
<feature type="region of interest" description="Disordered" evidence="1">
    <location>
        <begin position="1"/>
        <end position="23"/>
    </location>
</feature>
<dbReference type="HOGENOM" id="CLU_282293_0_0_1"/>
<dbReference type="EMBL" id="CAFZ01000417">
    <property type="protein sequence ID" value="CCA75239.1"/>
    <property type="molecule type" value="Genomic_DNA"/>
</dbReference>
<sequence>MLRDADDGDPPLPGAPLPGGSKQSDGKIIFGQLRQLVSSQLCDLLSDAGIPATRVVSGRRFIRWDALPDLLASAHKQIIGLPFDFFTWASSGLSGSTTTSWTPSATPQHLIAVLHAAPLNINILSWKKSTIEHLLDLLKTRQIRVDDATDDTVFTITLPDGGLFRVPSWPPIDISKPSVAERSIAPSVGIRRRNSKRTGMEEFETEDNTIRPNDPPSGDERSLGESTRPGSEVDRPAVGHTISEDTHMHSRRSSASGMVSGLKRPRSADAGLSDNDEPRKSVASIPTYPADPQRGPSTGPGAKQGHTGHVRGHSIEVPSWIKGQHESIPAHSGISAPTSTISSITPGTIPTSYTPPAPNLSISTLPTTSGTSASASAKPAQAKKWTRRSSPDRVFMNTELNSLLRRAGMGIPRQKDDASRLPWSSIPQFLAERGLYLTNWPEANLPWLYSGDQGVRPSTSGAQPGIAGYGEGDPVEGGNRIEWRDRIDWKSSPSQRSYKALAAALRTGEIQILPRPPGRDVLFEVKDPQGRKYDSTLGLSNAWKLRWMRDPVPGTVGTSVTGASTSSVPSTLETDAPVQVQQERERGRPGYARHHTRSRSHSPHFSTALRGAGTGIISASRSIRGIPGHTRHSSGGLPPPGSPLNLPLPGGAMPLTGSPSALSIPNKSAPIQHRGDSFQRTESASSSPTSYRPPSSFAFPPLSSSHAPFSSLSSAQFGPSSPLQSGFTASSSLRPSSHPVLPSQPLRGSSYPPVPGLPSALSTPSSNRNPQRDHFSTSGRASSSTSRRTYSPGPEGSPSRLRHHPYDRAPSPMLLGRTSSTYSLPSLLNAGSAGPTSGKSNPLRLDPSPGRSSTRMDVDPNEEAPFQRTLPPILRGAPFTEERGSSYAYPLSEERRVESSRSQAETGEPALMHYDGATVMRRRRPSTAPSYPSISAPQPILGRDDYHRRVDSSTFTPLSPTGFSSSSGSLLHAAPSSITYDSPTPQSSSPASSAIPTHLPHPTAAFSQPIWDARGKTWTLSVIDPERAALPPLGDEVVWDVQRGVWRLRWMASVGMNTISSLTMASLTSAPGGSASSEEGSSQRTLGVADSPIAVWNVEQDAWILIP</sequence>
<dbReference type="InParanoid" id="G4TV96"/>
<feature type="region of interest" description="Disordered" evidence="1">
    <location>
        <begin position="624"/>
        <end position="905"/>
    </location>
</feature>
<feature type="compositionally biased region" description="Low complexity" evidence="1">
    <location>
        <begin position="683"/>
        <end position="715"/>
    </location>
</feature>
<protein>
    <submittedName>
        <fullName evidence="2">Uncharacterized protein</fullName>
    </submittedName>
</protein>
<dbReference type="OrthoDB" id="3325508at2759"/>
<feature type="compositionally biased region" description="Polar residues" evidence="1">
    <location>
        <begin position="716"/>
        <end position="735"/>
    </location>
</feature>
<feature type="compositionally biased region" description="Polar residues" evidence="1">
    <location>
        <begin position="817"/>
        <end position="826"/>
    </location>
</feature>
<feature type="compositionally biased region" description="Basic and acidic residues" evidence="1">
    <location>
        <begin position="231"/>
        <end position="248"/>
    </location>
</feature>
<feature type="compositionally biased region" description="Low complexity" evidence="1">
    <location>
        <begin position="332"/>
        <end position="352"/>
    </location>
</feature>
<reference evidence="2 3" key="1">
    <citation type="journal article" date="2011" name="PLoS Pathog.">
        <title>Endophytic Life Strategies Decoded by Genome and Transcriptome Analyses of the Mutualistic Root Symbiont Piriformospora indica.</title>
        <authorList>
            <person name="Zuccaro A."/>
            <person name="Lahrmann U."/>
            <person name="Guldener U."/>
            <person name="Langen G."/>
            <person name="Pfiffi S."/>
            <person name="Biedenkopf D."/>
            <person name="Wong P."/>
            <person name="Samans B."/>
            <person name="Grimm C."/>
            <person name="Basiewicz M."/>
            <person name="Murat C."/>
            <person name="Martin F."/>
            <person name="Kogel K.H."/>
        </authorList>
    </citation>
    <scope>NUCLEOTIDE SEQUENCE [LARGE SCALE GENOMIC DNA]</scope>
    <source>
        <strain evidence="2 3">DSM 11827</strain>
    </source>
</reference>
<dbReference type="AlphaFoldDB" id="G4TV96"/>
<feature type="compositionally biased region" description="Polar residues" evidence="1">
    <location>
        <begin position="657"/>
        <end position="666"/>
    </location>
</feature>
<evidence type="ECO:0000313" key="3">
    <source>
        <dbReference type="Proteomes" id="UP000007148"/>
    </source>
</evidence>
<feature type="region of interest" description="Disordered" evidence="1">
    <location>
        <begin position="185"/>
        <end position="310"/>
    </location>
</feature>
<feature type="region of interest" description="Disordered" evidence="1">
    <location>
        <begin position="556"/>
        <end position="609"/>
    </location>
</feature>
<feature type="compositionally biased region" description="Polar residues" evidence="1">
    <location>
        <begin position="760"/>
        <end position="769"/>
    </location>
</feature>
<feature type="compositionally biased region" description="Basic residues" evidence="1">
    <location>
        <begin position="591"/>
        <end position="602"/>
    </location>
</feature>
<feature type="compositionally biased region" description="Low complexity" evidence="1">
    <location>
        <begin position="556"/>
        <end position="571"/>
    </location>
</feature>
<feature type="region of interest" description="Disordered" evidence="1">
    <location>
        <begin position="974"/>
        <end position="999"/>
    </location>
</feature>
<feature type="compositionally biased region" description="Low complexity" evidence="1">
    <location>
        <begin position="363"/>
        <end position="383"/>
    </location>
</feature>
<feature type="region of interest" description="Disordered" evidence="1">
    <location>
        <begin position="923"/>
        <end position="944"/>
    </location>
</feature>
<comment type="caution">
    <text evidence="2">The sequence shown here is derived from an EMBL/GenBank/DDBJ whole genome shotgun (WGS) entry which is preliminary data.</text>
</comment>
<feature type="region of interest" description="Disordered" evidence="1">
    <location>
        <begin position="458"/>
        <end position="477"/>
    </location>
</feature>
<feature type="compositionally biased region" description="Polar residues" evidence="1">
    <location>
        <begin position="927"/>
        <end position="936"/>
    </location>
</feature>
<feature type="compositionally biased region" description="Low complexity" evidence="1">
    <location>
        <begin position="776"/>
        <end position="791"/>
    </location>
</feature>
<accession>G4TV96</accession>
<dbReference type="Proteomes" id="UP000007148">
    <property type="component" value="Unassembled WGS sequence"/>
</dbReference>
<name>G4TV96_SERID</name>
<keyword evidence="3" id="KW-1185">Reference proteome</keyword>